<reference evidence="2" key="2">
    <citation type="submission" date="2025-09" db="UniProtKB">
        <authorList>
            <consortium name="Ensembl"/>
        </authorList>
    </citation>
    <scope>IDENTIFICATION</scope>
</reference>
<dbReference type="GO" id="GO:0016020">
    <property type="term" value="C:membrane"/>
    <property type="evidence" value="ECO:0007669"/>
    <property type="project" value="UniProtKB-SubCell"/>
</dbReference>
<reference evidence="2" key="1">
    <citation type="submission" date="2025-08" db="UniProtKB">
        <authorList>
            <consortium name="Ensembl"/>
        </authorList>
    </citation>
    <scope>IDENTIFICATION</scope>
</reference>
<comment type="subcellular location">
    <subcellularLocation>
        <location evidence="1">Membrane</location>
        <topology evidence="1">Multi-pass membrane protein</topology>
    </subcellularLocation>
</comment>
<evidence type="ECO:0000313" key="2">
    <source>
        <dbReference type="Ensembl" id="ENSEBUP00000008756.1"/>
    </source>
</evidence>
<dbReference type="Proteomes" id="UP000694388">
    <property type="component" value="Unplaced"/>
</dbReference>
<dbReference type="InterPro" id="IPR036259">
    <property type="entry name" value="MFS_trans_sf"/>
</dbReference>
<dbReference type="PANTHER" id="PTHR20765:SF1">
    <property type="entry name" value="EQUILIBRATIVE NUCLEOBASE TRANSPORTER 1"/>
    <property type="match status" value="1"/>
</dbReference>
<dbReference type="Ensembl" id="ENSEBUT00000009267.1">
    <property type="protein sequence ID" value="ENSEBUP00000008756.1"/>
    <property type="gene ID" value="ENSEBUG00000005652.1"/>
</dbReference>
<protein>
    <submittedName>
        <fullName evidence="2">Uncharacterized protein</fullName>
    </submittedName>
</protein>
<dbReference type="PANTHER" id="PTHR20765">
    <property type="entry name" value="SOLUTE CARRIER FAMILY 43 MEMBER 3-RELATED"/>
    <property type="match status" value="1"/>
</dbReference>
<evidence type="ECO:0000256" key="1">
    <source>
        <dbReference type="ARBA" id="ARBA00004141"/>
    </source>
</evidence>
<name>A0A8C4Q251_EPTBU</name>
<keyword evidence="3" id="KW-1185">Reference proteome</keyword>
<accession>A0A8C4Q251</accession>
<dbReference type="OMA" id="NIGWREG"/>
<dbReference type="InterPro" id="IPR027197">
    <property type="entry name" value="SLC43A3"/>
</dbReference>
<dbReference type="SUPFAM" id="SSF103473">
    <property type="entry name" value="MFS general substrate transporter"/>
    <property type="match status" value="1"/>
</dbReference>
<organism evidence="2 3">
    <name type="scientific">Eptatretus burgeri</name>
    <name type="common">Inshore hagfish</name>
    <dbReference type="NCBI Taxonomy" id="7764"/>
    <lineage>
        <taxon>Eukaryota</taxon>
        <taxon>Metazoa</taxon>
        <taxon>Chordata</taxon>
        <taxon>Craniata</taxon>
        <taxon>Vertebrata</taxon>
        <taxon>Cyclostomata</taxon>
        <taxon>Myxini</taxon>
        <taxon>Myxiniformes</taxon>
        <taxon>Myxinidae</taxon>
        <taxon>Eptatretinae</taxon>
        <taxon>Eptatretus</taxon>
    </lineage>
</organism>
<dbReference type="GeneTree" id="ENSGT00940000166977"/>
<sequence length="219" mass="22993">MYQSLGGLSECGFPPPNSSFVSPTSLMSISQSTFTSSPTQSSSSSIYFQTTSPFLSPQSFSTSPFTSPAPSACPNQDQSLSLAFSIATFVMSFSSLPCGWLLDTYGTWAARAVALISLLPPPSSLPPPTSQPSSGVSELVYPGTIGIAVGGIMMLITNFQVANLFPRYQATFITACNGAFDSSASMALIIKVFYGDNIGWREGGFVSVLLNVIGWGQVG</sequence>
<dbReference type="AlphaFoldDB" id="A0A8C4Q251"/>
<proteinExistence type="predicted"/>
<evidence type="ECO:0000313" key="3">
    <source>
        <dbReference type="Proteomes" id="UP000694388"/>
    </source>
</evidence>